<dbReference type="InterPro" id="IPR052698">
    <property type="entry name" value="MoCofactor_Util/Proc"/>
</dbReference>
<evidence type="ECO:0000313" key="4">
    <source>
        <dbReference type="EMBL" id="MBD2843734.1"/>
    </source>
</evidence>
<accession>A0A927GPQ9</accession>
<organism evidence="4 5">
    <name type="scientific">Paenibacillus sabuli</name>
    <dbReference type="NCBI Taxonomy" id="2772509"/>
    <lineage>
        <taxon>Bacteria</taxon>
        <taxon>Bacillati</taxon>
        <taxon>Bacillota</taxon>
        <taxon>Bacilli</taxon>
        <taxon>Bacillales</taxon>
        <taxon>Paenibacillaceae</taxon>
        <taxon>Paenibacillus</taxon>
    </lineage>
</organism>
<feature type="domain" description="XdhC- CoxI" evidence="2">
    <location>
        <begin position="12"/>
        <end position="78"/>
    </location>
</feature>
<dbReference type="InterPro" id="IPR003777">
    <property type="entry name" value="XdhC_CoxI"/>
</dbReference>
<feature type="compositionally biased region" description="Basic and acidic residues" evidence="1">
    <location>
        <begin position="382"/>
        <end position="416"/>
    </location>
</feature>
<keyword evidence="5" id="KW-1185">Reference proteome</keyword>
<feature type="region of interest" description="Disordered" evidence="1">
    <location>
        <begin position="367"/>
        <end position="469"/>
    </location>
</feature>
<gene>
    <name evidence="4" type="ORF">IDH44_00905</name>
</gene>
<dbReference type="Gene3D" id="3.40.50.720">
    <property type="entry name" value="NAD(P)-binding Rossmann-like Domain"/>
    <property type="match status" value="1"/>
</dbReference>
<sequence length="469" mass="50517">MEELRDRLRACMDAGEPCVVAVIVRVEGSAYRREGARCLIRAGGEVHGILSGGCIEEELCAYAEEILRSGRSRMVHYDFRTDEDAVWGTGVGCNGAVTIWLEPFDPASRPERARAMLDDLDRRIAAAEPYEAVTVLGSSDPQRWPEGTRLRRPADESGTPGAAEEESAVRVSRGGAGEPLGMRDMAQSPGFHTEVWADGAELELLIEPVRPRPELIIVGVGDDARVLCRLARQLEWKVRIVYHATDRLSAARFPEANALTVVSRLDYRSVAVRDAYVVVMTHQLELDSAAVTQLLVPEAAYVGLVGSRYRLQRILAALTAERGEPDATLLDKLHSPVGLDIGAETAEEIALSILAEAMARRRGRAGGPLRELGALGGRAGPKNHDEFEDRGEPEGHARSGEQDGRAARGMRAKREASAGAADAQESSGEAAASSSEESYGDRRVPAISADRQSAGAGRSARGHVFKGGR</sequence>
<dbReference type="InterPro" id="IPR027051">
    <property type="entry name" value="XdhC_Rossmann_dom"/>
</dbReference>
<evidence type="ECO:0000259" key="2">
    <source>
        <dbReference type="Pfam" id="PF02625"/>
    </source>
</evidence>
<name>A0A927GPQ9_9BACL</name>
<feature type="compositionally biased region" description="Basic and acidic residues" evidence="1">
    <location>
        <begin position="146"/>
        <end position="155"/>
    </location>
</feature>
<dbReference type="RefSeq" id="WP_190913801.1">
    <property type="nucleotide sequence ID" value="NZ_JACXIZ010000003.1"/>
</dbReference>
<evidence type="ECO:0000256" key="1">
    <source>
        <dbReference type="SAM" id="MobiDB-lite"/>
    </source>
</evidence>
<feature type="region of interest" description="Disordered" evidence="1">
    <location>
        <begin position="137"/>
        <end position="179"/>
    </location>
</feature>
<evidence type="ECO:0000259" key="3">
    <source>
        <dbReference type="Pfam" id="PF13478"/>
    </source>
</evidence>
<protein>
    <submittedName>
        <fullName evidence="4">XdhC family protein</fullName>
    </submittedName>
</protein>
<evidence type="ECO:0000313" key="5">
    <source>
        <dbReference type="Proteomes" id="UP000621560"/>
    </source>
</evidence>
<dbReference type="Pfam" id="PF13478">
    <property type="entry name" value="XdhC_C"/>
    <property type="match status" value="1"/>
</dbReference>
<comment type="caution">
    <text evidence="4">The sequence shown here is derived from an EMBL/GenBank/DDBJ whole genome shotgun (WGS) entry which is preliminary data.</text>
</comment>
<feature type="compositionally biased region" description="Low complexity" evidence="1">
    <location>
        <begin position="417"/>
        <end position="437"/>
    </location>
</feature>
<dbReference type="PANTHER" id="PTHR30388:SF6">
    <property type="entry name" value="XANTHINE DEHYDROGENASE SUBUNIT A-RELATED"/>
    <property type="match status" value="1"/>
</dbReference>
<dbReference type="PANTHER" id="PTHR30388">
    <property type="entry name" value="ALDEHYDE OXIDOREDUCTASE MOLYBDENUM COFACTOR ASSEMBLY PROTEIN"/>
    <property type="match status" value="1"/>
</dbReference>
<proteinExistence type="predicted"/>
<dbReference type="EMBL" id="JACXIZ010000003">
    <property type="protein sequence ID" value="MBD2843734.1"/>
    <property type="molecule type" value="Genomic_DNA"/>
</dbReference>
<feature type="compositionally biased region" description="Basic residues" evidence="1">
    <location>
        <begin position="460"/>
        <end position="469"/>
    </location>
</feature>
<dbReference type="Pfam" id="PF02625">
    <property type="entry name" value="XdhC_CoxI"/>
    <property type="match status" value="1"/>
</dbReference>
<dbReference type="AlphaFoldDB" id="A0A927GPQ9"/>
<feature type="domain" description="XdhC Rossmann" evidence="3">
    <location>
        <begin position="215"/>
        <end position="356"/>
    </location>
</feature>
<dbReference type="Proteomes" id="UP000621560">
    <property type="component" value="Unassembled WGS sequence"/>
</dbReference>
<reference evidence="4" key="1">
    <citation type="submission" date="2020-09" db="EMBL/GenBank/DDBJ databases">
        <title>A novel bacterium of genus Paenibacillus, isolated from South China Sea.</title>
        <authorList>
            <person name="Huang H."/>
            <person name="Mo K."/>
            <person name="Hu Y."/>
        </authorList>
    </citation>
    <scope>NUCLEOTIDE SEQUENCE</scope>
    <source>
        <strain evidence="4">IB182496</strain>
    </source>
</reference>